<evidence type="ECO:0000313" key="2">
    <source>
        <dbReference type="Proteomes" id="UP001206126"/>
    </source>
</evidence>
<accession>A0ABT2D8H1</accession>
<keyword evidence="2" id="KW-1185">Reference proteome</keyword>
<reference evidence="1 2" key="1">
    <citation type="submission" date="2022-08" db="EMBL/GenBank/DDBJ databases">
        <title>Reclassification of Massilia species as members of the genera Telluria, Duganella, Pseudoduganella, Mokoshia gen. nov. and Zemynaea gen. nov. using orthogonal and non-orthogonal genome-based approaches.</title>
        <authorList>
            <person name="Bowman J.P."/>
        </authorList>
    </citation>
    <scope>NUCLEOTIDE SEQUENCE [LARGE SCALE GENOMIC DNA]</scope>
    <source>
        <strain evidence="1 2">JCM 31605</strain>
    </source>
</reference>
<comment type="caution">
    <text evidence="1">The sequence shown here is derived from an EMBL/GenBank/DDBJ whole genome shotgun (WGS) entry which is preliminary data.</text>
</comment>
<gene>
    <name evidence="1" type="ORF">NX774_06695</name>
</gene>
<dbReference type="EMBL" id="JANUHB010000001">
    <property type="protein sequence ID" value="MCS0807612.1"/>
    <property type="molecule type" value="Genomic_DNA"/>
</dbReference>
<organism evidence="1 2">
    <name type="scientific">Massilia agilis</name>
    <dbReference type="NCBI Taxonomy" id="1811226"/>
    <lineage>
        <taxon>Bacteria</taxon>
        <taxon>Pseudomonadati</taxon>
        <taxon>Pseudomonadota</taxon>
        <taxon>Betaproteobacteria</taxon>
        <taxon>Burkholderiales</taxon>
        <taxon>Oxalobacteraceae</taxon>
        <taxon>Telluria group</taxon>
        <taxon>Massilia</taxon>
    </lineage>
</organism>
<dbReference type="RefSeq" id="WP_258821372.1">
    <property type="nucleotide sequence ID" value="NZ_JANUHB010000001.1"/>
</dbReference>
<protein>
    <submittedName>
        <fullName evidence="1">Uncharacterized protein</fullName>
    </submittedName>
</protein>
<name>A0ABT2D8H1_9BURK</name>
<evidence type="ECO:0000313" key="1">
    <source>
        <dbReference type="EMBL" id="MCS0807612.1"/>
    </source>
</evidence>
<sequence length="48" mass="5253">METNDNNAQILIEQLLIPQEVVMAGGCEASQIVADLPYLMRIPPGVTR</sequence>
<proteinExistence type="predicted"/>
<dbReference type="Proteomes" id="UP001206126">
    <property type="component" value="Unassembled WGS sequence"/>
</dbReference>